<feature type="domain" description="TonB-dependent receptor plug" evidence="4">
    <location>
        <begin position="120"/>
        <end position="223"/>
    </location>
</feature>
<dbReference type="InterPro" id="IPR012910">
    <property type="entry name" value="Plug_dom"/>
</dbReference>
<keyword evidence="1" id="KW-0812">Transmembrane</keyword>
<feature type="domain" description="TonB-dependent receptor-like beta-barrel" evidence="3">
    <location>
        <begin position="400"/>
        <end position="827"/>
    </location>
</feature>
<proteinExistence type="inferred from homology"/>
<keyword evidence="1" id="KW-1134">Transmembrane beta strand</keyword>
<dbReference type="InterPro" id="IPR023996">
    <property type="entry name" value="TonB-dep_OMP_SusC/RagA"/>
</dbReference>
<dbReference type="STRING" id="332977.SAMN05421740_101317"/>
<keyword evidence="1" id="KW-0813">Transport</keyword>
<dbReference type="Gene3D" id="2.60.40.1120">
    <property type="entry name" value="Carboxypeptidase-like, regulatory domain"/>
    <property type="match status" value="1"/>
</dbReference>
<evidence type="ECO:0000256" key="2">
    <source>
        <dbReference type="RuleBase" id="RU003357"/>
    </source>
</evidence>
<dbReference type="InterPro" id="IPR008969">
    <property type="entry name" value="CarboxyPept-like_regulatory"/>
</dbReference>
<protein>
    <submittedName>
        <fullName evidence="5">TonB-linked outer membrane protein, SusC/RagA family</fullName>
    </submittedName>
</protein>
<dbReference type="GO" id="GO:0009279">
    <property type="term" value="C:cell outer membrane"/>
    <property type="evidence" value="ECO:0007669"/>
    <property type="project" value="UniProtKB-SubCell"/>
</dbReference>
<evidence type="ECO:0000313" key="6">
    <source>
        <dbReference type="Proteomes" id="UP000198916"/>
    </source>
</evidence>
<keyword evidence="1" id="KW-0998">Cell outer membrane</keyword>
<comment type="subcellular location">
    <subcellularLocation>
        <location evidence="1">Cell outer membrane</location>
        <topology evidence="1">Multi-pass membrane protein</topology>
    </subcellularLocation>
</comment>
<reference evidence="6" key="1">
    <citation type="submission" date="2016-10" db="EMBL/GenBank/DDBJ databases">
        <authorList>
            <person name="Varghese N."/>
            <person name="Submissions S."/>
        </authorList>
    </citation>
    <scope>NUCLEOTIDE SEQUENCE [LARGE SCALE GENOMIC DNA]</scope>
    <source>
        <strain evidence="6">Jip14</strain>
    </source>
</reference>
<name>A0A1H7FDL0_9SPHI</name>
<dbReference type="InterPro" id="IPR023997">
    <property type="entry name" value="TonB-dep_OMP_SusC/RagA_CS"/>
</dbReference>
<keyword evidence="6" id="KW-1185">Reference proteome</keyword>
<dbReference type="InterPro" id="IPR037066">
    <property type="entry name" value="Plug_dom_sf"/>
</dbReference>
<comment type="similarity">
    <text evidence="1 2">Belongs to the TonB-dependent receptor family.</text>
</comment>
<keyword evidence="1 2" id="KW-0472">Membrane</keyword>
<dbReference type="Proteomes" id="UP000198916">
    <property type="component" value="Unassembled WGS sequence"/>
</dbReference>
<gene>
    <name evidence="5" type="ORF">SAMN05421740_101317</name>
</gene>
<evidence type="ECO:0000256" key="1">
    <source>
        <dbReference type="PROSITE-ProRule" id="PRU01360"/>
    </source>
</evidence>
<dbReference type="InterPro" id="IPR039426">
    <property type="entry name" value="TonB-dep_rcpt-like"/>
</dbReference>
<dbReference type="NCBIfam" id="TIGR04056">
    <property type="entry name" value="OMP_RagA_SusC"/>
    <property type="match status" value="1"/>
</dbReference>
<dbReference type="InterPro" id="IPR000531">
    <property type="entry name" value="Beta-barrel_TonB"/>
</dbReference>
<accession>A0A1H7FDL0</accession>
<dbReference type="NCBIfam" id="TIGR04057">
    <property type="entry name" value="SusC_RagA_signa"/>
    <property type="match status" value="1"/>
</dbReference>
<dbReference type="Pfam" id="PF07715">
    <property type="entry name" value="Plug"/>
    <property type="match status" value="1"/>
</dbReference>
<dbReference type="SUPFAM" id="SSF49464">
    <property type="entry name" value="Carboxypeptidase regulatory domain-like"/>
    <property type="match status" value="1"/>
</dbReference>
<dbReference type="PROSITE" id="PS52016">
    <property type="entry name" value="TONB_DEPENDENT_REC_3"/>
    <property type="match status" value="1"/>
</dbReference>
<evidence type="ECO:0000259" key="3">
    <source>
        <dbReference type="Pfam" id="PF00593"/>
    </source>
</evidence>
<dbReference type="SUPFAM" id="SSF56935">
    <property type="entry name" value="Porins"/>
    <property type="match status" value="1"/>
</dbReference>
<evidence type="ECO:0000259" key="4">
    <source>
        <dbReference type="Pfam" id="PF07715"/>
    </source>
</evidence>
<dbReference type="EMBL" id="FNZR01000001">
    <property type="protein sequence ID" value="SEK24181.1"/>
    <property type="molecule type" value="Genomic_DNA"/>
</dbReference>
<evidence type="ECO:0000313" key="5">
    <source>
        <dbReference type="EMBL" id="SEK24181.1"/>
    </source>
</evidence>
<dbReference type="Pfam" id="PF13715">
    <property type="entry name" value="CarbopepD_reg_2"/>
    <property type="match status" value="1"/>
</dbReference>
<dbReference type="OrthoDB" id="9768177at2"/>
<dbReference type="Pfam" id="PF00593">
    <property type="entry name" value="TonB_dep_Rec_b-barrel"/>
    <property type="match status" value="1"/>
</dbReference>
<dbReference type="AlphaFoldDB" id="A0A1H7FDL0"/>
<organism evidence="5 6">
    <name type="scientific">Parapedobacter koreensis</name>
    <dbReference type="NCBI Taxonomy" id="332977"/>
    <lineage>
        <taxon>Bacteria</taxon>
        <taxon>Pseudomonadati</taxon>
        <taxon>Bacteroidota</taxon>
        <taxon>Sphingobacteriia</taxon>
        <taxon>Sphingobacteriales</taxon>
        <taxon>Sphingobacteriaceae</taxon>
        <taxon>Parapedobacter</taxon>
    </lineage>
</organism>
<dbReference type="RefSeq" id="WP_090602229.1">
    <property type="nucleotide sequence ID" value="NZ_FNZR01000001.1"/>
</dbReference>
<dbReference type="Gene3D" id="2.170.130.10">
    <property type="entry name" value="TonB-dependent receptor, plug domain"/>
    <property type="match status" value="1"/>
</dbReference>
<keyword evidence="2" id="KW-0798">TonB box</keyword>
<sequence>MKYLSFLFLVIIASNKVYGQQTITLRGVVKSATDGSPLIGATIQIVDSPTSTKTDDDGNFTITTNQQKGQLRIQYLGFKVTDVNFTSFQTAPFQIDLEPEERMIEEVEISTGYQRLSSERTTGSFVQIDNELLNRSLSTDILSRLDGVTNGLLFDKTASYAEPQLSIRGPSTIHADASPLIILDNFEYNGDIRNINPNDIANVTVLKDAVATSIWGARAGNGVIVITSKSGQFNQRPNISLTTNISVTQKPNQFTRQQLSSSDFIDLETFLFSRGHYSYALTGPEMPSVTPVVWMLEQRRLGNISSGDSSAAVDAFRQLDVRNDISKYFDRNSVAQQHALSVNGGGQYNRYYASVGWDKNLNNKVGSGFDRLTMNFNNTFSFINNKLEVSTGLIYTQSQDDDNTHGLLVNYPYAQLADADGNSLPIARYRPSFIDTVGQGRLLDWNYRPLDELGFADQTVKATDLKFNAIAQYALFPFLKANVRYQYGRGNSNRRNHRSQETFFTRDLINQFSSIAPNGQVSRPVPLGGILDLSAGNYEAHHLRGQLDWDKDLGLHSINGIVGAELSNMVTQSNSNRFYGYNAERETVGNIDPINFYPSIITGWNTQIPTSQNLQYLTDRFVSFYANANYTFNNKYNLYGSFRRDASNLFGVATNQKWTPLWSAGFSWKVSDEGFYNLNWLPSLKLRSTYGKSGNVDRSVSAYLIASAIPIFNDYNQPNLRIGSPANPNLKWETIETVNAALDFSILRSGRITGSIEQYWKLGSDLMGDAEMAPSSGRVTFRGNTASMAGHGTDVTINSQNLLTKLKWTTTALYSYTWNKVTQYLLTPANVNSYMLGAYAEGRPINAIFGYKWGGLDGTNGNPNGYLDGEISSDYTAITSSTDINDLVFFGSTSPTHFGSIRNTFDWKGVSFSFNVLFKLGYYFRRNGLDYSQLFTGNYAYGDFEMRWRQPGDELHTTVPAMVYPAISQRETFYRYNEIQILNGSHIRLQDVRLAYIINRNNFQSIRFKSLQLFAIASNLGLLWNSNNKGIDPESRDIAAQYTVSGGLRLEF</sequence>